<dbReference type="PROSITE" id="PS51257">
    <property type="entry name" value="PROKAR_LIPOPROTEIN"/>
    <property type="match status" value="1"/>
</dbReference>
<comment type="caution">
    <text evidence="3">The sequence shown here is derived from an EMBL/GenBank/DDBJ whole genome shotgun (WGS) entry which is preliminary data.</text>
</comment>
<proteinExistence type="predicted"/>
<dbReference type="InterPro" id="IPR014710">
    <property type="entry name" value="RmlC-like_jellyroll"/>
</dbReference>
<evidence type="ECO:0000256" key="2">
    <source>
        <dbReference type="SAM" id="SignalP"/>
    </source>
</evidence>
<name>A0A199V1K3_ANACO</name>
<feature type="region of interest" description="Disordered" evidence="1">
    <location>
        <begin position="100"/>
        <end position="148"/>
    </location>
</feature>
<accession>A0A199V1K3</accession>
<dbReference type="Proteomes" id="UP000092600">
    <property type="component" value="Unassembled WGS sequence"/>
</dbReference>
<protein>
    <submittedName>
        <fullName evidence="3">Germin-like protein 3-7</fullName>
    </submittedName>
</protein>
<feature type="compositionally biased region" description="Low complexity" evidence="1">
    <location>
        <begin position="134"/>
        <end position="148"/>
    </location>
</feature>
<organism evidence="3 4">
    <name type="scientific">Ananas comosus</name>
    <name type="common">Pineapple</name>
    <name type="synonym">Ananas ananas</name>
    <dbReference type="NCBI Taxonomy" id="4615"/>
    <lineage>
        <taxon>Eukaryota</taxon>
        <taxon>Viridiplantae</taxon>
        <taxon>Streptophyta</taxon>
        <taxon>Embryophyta</taxon>
        <taxon>Tracheophyta</taxon>
        <taxon>Spermatophyta</taxon>
        <taxon>Magnoliopsida</taxon>
        <taxon>Liliopsida</taxon>
        <taxon>Poales</taxon>
        <taxon>Bromeliaceae</taxon>
        <taxon>Bromelioideae</taxon>
        <taxon>Ananas</taxon>
    </lineage>
</organism>
<evidence type="ECO:0000313" key="3">
    <source>
        <dbReference type="EMBL" id="OAY70868.1"/>
    </source>
</evidence>
<dbReference type="EMBL" id="LSRQ01003740">
    <property type="protein sequence ID" value="OAY70868.1"/>
    <property type="molecule type" value="Genomic_DNA"/>
</dbReference>
<sequence>MAYSSSKPAGSLFLVTATIFLIISSCRADPDPLQDFCVANLQATDITSTVPLQPTSSVVSDDFFFSGLSAPGNTNNMFGSNVTQAATSRVPRPTTRLASPLNRVDLVPGGINPSQPPAAPTDKLGVSHPGGGAASASSAPPTRSTPRL</sequence>
<evidence type="ECO:0000313" key="4">
    <source>
        <dbReference type="Proteomes" id="UP000092600"/>
    </source>
</evidence>
<keyword evidence="2" id="KW-0732">Signal</keyword>
<feature type="chain" id="PRO_5008285586" evidence="2">
    <location>
        <begin position="29"/>
        <end position="148"/>
    </location>
</feature>
<dbReference type="PANTHER" id="PTHR31238">
    <property type="entry name" value="GERMIN-LIKE PROTEIN SUBFAMILY 3 MEMBER 3"/>
    <property type="match status" value="1"/>
</dbReference>
<gene>
    <name evidence="3" type="ORF">ACMD2_27405</name>
</gene>
<dbReference type="AlphaFoldDB" id="A0A199V1K3"/>
<dbReference type="STRING" id="4615.A0A199V1K3"/>
<reference evidence="3 4" key="1">
    <citation type="journal article" date="2016" name="DNA Res.">
        <title>The draft genome of MD-2 pineapple using hybrid error correction of long reads.</title>
        <authorList>
            <person name="Redwan R.M."/>
            <person name="Saidin A."/>
            <person name="Kumar S.V."/>
        </authorList>
    </citation>
    <scope>NUCLEOTIDE SEQUENCE [LARGE SCALE GENOMIC DNA]</scope>
    <source>
        <strain evidence="4">cv. MD2</strain>
        <tissue evidence="3">Leaf</tissue>
    </source>
</reference>
<dbReference type="Gene3D" id="2.60.120.10">
    <property type="entry name" value="Jelly Rolls"/>
    <property type="match status" value="1"/>
</dbReference>
<feature type="signal peptide" evidence="2">
    <location>
        <begin position="1"/>
        <end position="28"/>
    </location>
</feature>
<evidence type="ECO:0000256" key="1">
    <source>
        <dbReference type="SAM" id="MobiDB-lite"/>
    </source>
</evidence>